<evidence type="ECO:0000256" key="3">
    <source>
        <dbReference type="ARBA" id="ARBA00011396"/>
    </source>
</evidence>
<feature type="compositionally biased region" description="Basic and acidic residues" evidence="7">
    <location>
        <begin position="68"/>
        <end position="80"/>
    </location>
</feature>
<evidence type="ECO:0000256" key="6">
    <source>
        <dbReference type="ARBA" id="ARBA00023136"/>
    </source>
</evidence>
<dbReference type="PANTHER" id="PTHR13254:SF0">
    <property type="entry name" value="GOLGIN SUBFAMILY A MEMBER 7_ERF4 DOMAIN-CONTAINING PROTEIN"/>
    <property type="match status" value="1"/>
</dbReference>
<accession>A0A427YRM9</accession>
<dbReference type="OrthoDB" id="2190159at2759"/>
<gene>
    <name evidence="9" type="ORF">EHS25_006323</name>
</gene>
<sequence>MSQGRSPFDTGSGASSNRGYAGSGSGWGSSISAGGSNPRTRAGAGHFEATSNVDATNGHISGVQAPARDQDQDRDKEQGEGHGPGAVSVAGPTDWEAAFEARRREEWKQKVQEDLKGWRGGNGPARSAYSRTALPGRSYFNQPVTGSIGAHLPKEIVRIERDWSGGEVCQFETGFPMELEGRITPAQFHTFVTSLNAHLSSAYSLRGAVRDNLLAIASWWTSLWWHTSHFEKELQNAEALIAKTNREVFNPKGLNVLSPRDVALQFLEIE</sequence>
<dbReference type="InterPro" id="IPR051371">
    <property type="entry name" value="Ras_palmitoyltransferase"/>
</dbReference>
<comment type="caution">
    <text evidence="9">The sequence shown here is derived from an EMBL/GenBank/DDBJ whole genome shotgun (WGS) entry which is preliminary data.</text>
</comment>
<evidence type="ECO:0000259" key="8">
    <source>
        <dbReference type="Pfam" id="PF10256"/>
    </source>
</evidence>
<keyword evidence="5" id="KW-0256">Endoplasmic reticulum</keyword>
<evidence type="ECO:0000313" key="9">
    <source>
        <dbReference type="EMBL" id="RSH93676.1"/>
    </source>
</evidence>
<reference evidence="9 10" key="1">
    <citation type="submission" date="2018-11" db="EMBL/GenBank/DDBJ databases">
        <title>Genome sequence of Saitozyma podzolica DSM 27192.</title>
        <authorList>
            <person name="Aliyu H."/>
            <person name="Gorte O."/>
            <person name="Ochsenreither K."/>
        </authorList>
    </citation>
    <scope>NUCLEOTIDE SEQUENCE [LARGE SCALE GENOMIC DNA]</scope>
    <source>
        <strain evidence="9 10">DSM 27192</strain>
    </source>
</reference>
<dbReference type="GO" id="GO:0005789">
    <property type="term" value="C:endoplasmic reticulum membrane"/>
    <property type="evidence" value="ECO:0007669"/>
    <property type="project" value="UniProtKB-SubCell"/>
</dbReference>
<dbReference type="GO" id="GO:0031211">
    <property type="term" value="C:endoplasmic reticulum palmitoyltransferase complex"/>
    <property type="evidence" value="ECO:0007669"/>
    <property type="project" value="TreeGrafter"/>
</dbReference>
<dbReference type="InterPro" id="IPR019383">
    <property type="entry name" value="Golgin_A_7/ERF4"/>
</dbReference>
<comment type="subcellular location">
    <subcellularLocation>
        <location evidence="1">Endoplasmic reticulum membrane</location>
        <topology evidence="1">Peripheral membrane protein</topology>
    </subcellularLocation>
</comment>
<dbReference type="GO" id="GO:0006612">
    <property type="term" value="P:protein targeting to membrane"/>
    <property type="evidence" value="ECO:0007669"/>
    <property type="project" value="TreeGrafter"/>
</dbReference>
<feature type="domain" description="Golgin subfamily A member 7/ERF4" evidence="8">
    <location>
        <begin position="156"/>
        <end position="268"/>
    </location>
</feature>
<dbReference type="PANTHER" id="PTHR13254">
    <property type="entry name" value="GOLGI AUTOANTIGEN, GOLGIN SUBFAMILY A, 7"/>
    <property type="match status" value="1"/>
</dbReference>
<protein>
    <recommendedName>
        <fullName evidence="4">Ras modification protein ERF4</fullName>
    </recommendedName>
</protein>
<evidence type="ECO:0000313" key="10">
    <source>
        <dbReference type="Proteomes" id="UP000279259"/>
    </source>
</evidence>
<evidence type="ECO:0000256" key="1">
    <source>
        <dbReference type="ARBA" id="ARBA00004406"/>
    </source>
</evidence>
<keyword evidence="6" id="KW-0472">Membrane</keyword>
<keyword evidence="10" id="KW-1185">Reference proteome</keyword>
<comment type="subunit">
    <text evidence="3">Interacts with ERF2.</text>
</comment>
<evidence type="ECO:0000256" key="7">
    <source>
        <dbReference type="SAM" id="MobiDB-lite"/>
    </source>
</evidence>
<proteinExistence type="inferred from homology"/>
<evidence type="ECO:0000256" key="5">
    <source>
        <dbReference type="ARBA" id="ARBA00022824"/>
    </source>
</evidence>
<dbReference type="Pfam" id="PF10256">
    <property type="entry name" value="Erf4"/>
    <property type="match status" value="1"/>
</dbReference>
<evidence type="ECO:0000256" key="2">
    <source>
        <dbReference type="ARBA" id="ARBA00007732"/>
    </source>
</evidence>
<name>A0A427YRM9_9TREE</name>
<feature type="compositionally biased region" description="Polar residues" evidence="7">
    <location>
        <begin position="49"/>
        <end position="59"/>
    </location>
</feature>
<feature type="region of interest" description="Disordered" evidence="7">
    <location>
        <begin position="1"/>
        <end position="93"/>
    </location>
</feature>
<organism evidence="9 10">
    <name type="scientific">Saitozyma podzolica</name>
    <dbReference type="NCBI Taxonomy" id="1890683"/>
    <lineage>
        <taxon>Eukaryota</taxon>
        <taxon>Fungi</taxon>
        <taxon>Dikarya</taxon>
        <taxon>Basidiomycota</taxon>
        <taxon>Agaricomycotina</taxon>
        <taxon>Tremellomycetes</taxon>
        <taxon>Tremellales</taxon>
        <taxon>Trimorphomycetaceae</taxon>
        <taxon>Saitozyma</taxon>
    </lineage>
</organism>
<dbReference type="AlphaFoldDB" id="A0A427YRM9"/>
<comment type="similarity">
    <text evidence="2">Belongs to the ERF4 family.</text>
</comment>
<dbReference type="EMBL" id="RSCD01000003">
    <property type="protein sequence ID" value="RSH93676.1"/>
    <property type="molecule type" value="Genomic_DNA"/>
</dbReference>
<evidence type="ECO:0000256" key="4">
    <source>
        <dbReference type="ARBA" id="ARBA00018463"/>
    </source>
</evidence>
<dbReference type="STRING" id="1890683.A0A427YRM9"/>
<dbReference type="Proteomes" id="UP000279259">
    <property type="component" value="Unassembled WGS sequence"/>
</dbReference>